<dbReference type="EMBL" id="FNVO01000002">
    <property type="protein sequence ID" value="SEF92852.1"/>
    <property type="molecule type" value="Genomic_DNA"/>
</dbReference>
<reference evidence="3" key="1">
    <citation type="submission" date="2016-10" db="EMBL/GenBank/DDBJ databases">
        <authorList>
            <person name="Varghese N."/>
            <person name="Submissions S."/>
        </authorList>
    </citation>
    <scope>NUCLEOTIDE SEQUENCE [LARGE SCALE GENOMIC DNA]</scope>
    <source>
        <strain evidence="3">DSM 43163</strain>
    </source>
</reference>
<organism evidence="2 3">
    <name type="scientific">Thermomonospora echinospora</name>
    <dbReference type="NCBI Taxonomy" id="1992"/>
    <lineage>
        <taxon>Bacteria</taxon>
        <taxon>Bacillati</taxon>
        <taxon>Actinomycetota</taxon>
        <taxon>Actinomycetes</taxon>
        <taxon>Streptosporangiales</taxon>
        <taxon>Thermomonosporaceae</taxon>
        <taxon>Thermomonospora</taxon>
    </lineage>
</organism>
<accession>A0A1H5W012</accession>
<name>A0A1H5W012_9ACTN</name>
<evidence type="ECO:0000313" key="3">
    <source>
        <dbReference type="Proteomes" id="UP000236723"/>
    </source>
</evidence>
<sequence>MPKPACEMAGEFAGHERRACHSSPPAHSAGRRTADGGRPGQVSGAADASSAPSIWAVSL</sequence>
<evidence type="ECO:0000313" key="2">
    <source>
        <dbReference type="EMBL" id="SEF92852.1"/>
    </source>
</evidence>
<keyword evidence="3" id="KW-1185">Reference proteome</keyword>
<gene>
    <name evidence="2" type="ORF">SAMN04489712_102539</name>
</gene>
<proteinExistence type="predicted"/>
<feature type="region of interest" description="Disordered" evidence="1">
    <location>
        <begin position="16"/>
        <end position="59"/>
    </location>
</feature>
<protein>
    <submittedName>
        <fullName evidence="2">Uncharacterized protein</fullName>
    </submittedName>
</protein>
<dbReference type="AlphaFoldDB" id="A0A1H5W012"/>
<dbReference type="Proteomes" id="UP000236723">
    <property type="component" value="Unassembled WGS sequence"/>
</dbReference>
<evidence type="ECO:0000256" key="1">
    <source>
        <dbReference type="SAM" id="MobiDB-lite"/>
    </source>
</evidence>